<dbReference type="InterPro" id="IPR009027">
    <property type="entry name" value="Ribosomal_bL9/RNase_H1_N"/>
</dbReference>
<keyword evidence="3" id="KW-0694">RNA-binding</keyword>
<accession>A0A382ZMH7</accession>
<dbReference type="Gene3D" id="3.40.5.10">
    <property type="entry name" value="Ribosomal protein L9, N-terminal domain"/>
    <property type="match status" value="1"/>
</dbReference>
<dbReference type="GO" id="GO:0005840">
    <property type="term" value="C:ribosome"/>
    <property type="evidence" value="ECO:0007669"/>
    <property type="project" value="UniProtKB-KW"/>
</dbReference>
<feature type="compositionally biased region" description="Acidic residues" evidence="6">
    <location>
        <begin position="174"/>
        <end position="186"/>
    </location>
</feature>
<organism evidence="8">
    <name type="scientific">marine metagenome</name>
    <dbReference type="NCBI Taxonomy" id="408172"/>
    <lineage>
        <taxon>unclassified sequences</taxon>
        <taxon>metagenomes</taxon>
        <taxon>ecological metagenomes</taxon>
    </lineage>
</organism>
<keyword evidence="5" id="KW-0687">Ribonucleoprotein</keyword>
<dbReference type="NCBIfam" id="TIGR00158">
    <property type="entry name" value="L9"/>
    <property type="match status" value="1"/>
</dbReference>
<evidence type="ECO:0000256" key="1">
    <source>
        <dbReference type="ARBA" id="ARBA00010605"/>
    </source>
</evidence>
<dbReference type="Pfam" id="PF01281">
    <property type="entry name" value="Ribosomal_L9_N"/>
    <property type="match status" value="1"/>
</dbReference>
<feature type="region of interest" description="Disordered" evidence="6">
    <location>
        <begin position="155"/>
        <end position="186"/>
    </location>
</feature>
<evidence type="ECO:0000256" key="3">
    <source>
        <dbReference type="ARBA" id="ARBA00022884"/>
    </source>
</evidence>
<protein>
    <recommendedName>
        <fullName evidence="7">Ribosomal protein L9 domain-containing protein</fullName>
    </recommendedName>
</protein>
<reference evidence="8" key="1">
    <citation type="submission" date="2018-05" db="EMBL/GenBank/DDBJ databases">
        <authorList>
            <person name="Lanie J.A."/>
            <person name="Ng W.-L."/>
            <person name="Kazmierczak K.M."/>
            <person name="Andrzejewski T.M."/>
            <person name="Davidsen T.M."/>
            <person name="Wayne K.J."/>
            <person name="Tettelin H."/>
            <person name="Glass J.I."/>
            <person name="Rusch D."/>
            <person name="Podicherti R."/>
            <person name="Tsui H.-C.T."/>
            <person name="Winkler M.E."/>
        </authorList>
    </citation>
    <scope>NUCLEOTIDE SEQUENCE</scope>
</reference>
<dbReference type="GO" id="GO:0003735">
    <property type="term" value="F:structural constituent of ribosome"/>
    <property type="evidence" value="ECO:0007669"/>
    <property type="project" value="InterPro"/>
</dbReference>
<dbReference type="GO" id="GO:0006412">
    <property type="term" value="P:translation"/>
    <property type="evidence" value="ECO:0007669"/>
    <property type="project" value="InterPro"/>
</dbReference>
<comment type="similarity">
    <text evidence="1">Belongs to the bacterial ribosomal protein bL9 family.</text>
</comment>
<dbReference type="InterPro" id="IPR020069">
    <property type="entry name" value="Ribosomal_bL9_C"/>
</dbReference>
<feature type="domain" description="Ribosomal protein L9" evidence="7">
    <location>
        <begin position="13"/>
        <end position="40"/>
    </location>
</feature>
<dbReference type="EMBL" id="UINC01185183">
    <property type="protein sequence ID" value="SVD96757.1"/>
    <property type="molecule type" value="Genomic_DNA"/>
</dbReference>
<gene>
    <name evidence="8" type="ORF">METZ01_LOCUS449611</name>
</gene>
<keyword evidence="4" id="KW-0689">Ribosomal protein</keyword>
<dbReference type="PANTHER" id="PTHR21368">
    <property type="entry name" value="50S RIBOSOMAL PROTEIN L9"/>
    <property type="match status" value="1"/>
</dbReference>
<evidence type="ECO:0000256" key="5">
    <source>
        <dbReference type="ARBA" id="ARBA00023274"/>
    </source>
</evidence>
<name>A0A382ZMH7_9ZZZZ</name>
<dbReference type="InterPro" id="IPR036791">
    <property type="entry name" value="Ribosomal_bL9_C_sf"/>
</dbReference>
<dbReference type="PROSITE" id="PS00651">
    <property type="entry name" value="RIBOSOMAL_L9"/>
    <property type="match status" value="1"/>
</dbReference>
<dbReference type="InterPro" id="IPR036935">
    <property type="entry name" value="Ribosomal_bL9_N_sf"/>
</dbReference>
<dbReference type="Gene3D" id="3.10.430.100">
    <property type="entry name" value="Ribosomal protein L9, C-terminal domain"/>
    <property type="match status" value="1"/>
</dbReference>
<evidence type="ECO:0000256" key="4">
    <source>
        <dbReference type="ARBA" id="ARBA00022980"/>
    </source>
</evidence>
<sequence length="186" mass="20841">MQVLLWHTIEQLGKRGDIVTVKDGYARNFLIPRRMASLPTSGQYREFEVEKRRQDQIEVQLIDNAKQVETKLAEVTSLSMEVNTNEEGVLYGSVTPTMISQALLGENMKVEAKNIEISESIKKIGTYEVTINLHREVKPTLKLWVLSTKDLKVNEDGPIASEEASAEGEAASVEGEESYDEVGNEE</sequence>
<dbReference type="Pfam" id="PF03948">
    <property type="entry name" value="Ribosomal_L9_C"/>
    <property type="match status" value="1"/>
</dbReference>
<feature type="compositionally biased region" description="Low complexity" evidence="6">
    <location>
        <begin position="160"/>
        <end position="173"/>
    </location>
</feature>
<dbReference type="SUPFAM" id="SSF55653">
    <property type="entry name" value="Ribosomal protein L9 C-domain"/>
    <property type="match status" value="1"/>
</dbReference>
<proteinExistence type="inferred from homology"/>
<evidence type="ECO:0000313" key="8">
    <source>
        <dbReference type="EMBL" id="SVD96757.1"/>
    </source>
</evidence>
<dbReference type="GO" id="GO:0019843">
    <property type="term" value="F:rRNA binding"/>
    <property type="evidence" value="ECO:0007669"/>
    <property type="project" value="UniProtKB-KW"/>
</dbReference>
<dbReference type="GO" id="GO:1990904">
    <property type="term" value="C:ribonucleoprotein complex"/>
    <property type="evidence" value="ECO:0007669"/>
    <property type="project" value="UniProtKB-KW"/>
</dbReference>
<evidence type="ECO:0000256" key="6">
    <source>
        <dbReference type="SAM" id="MobiDB-lite"/>
    </source>
</evidence>
<evidence type="ECO:0000259" key="7">
    <source>
        <dbReference type="PROSITE" id="PS00651"/>
    </source>
</evidence>
<dbReference type="InterPro" id="IPR020070">
    <property type="entry name" value="Ribosomal_bL9_N"/>
</dbReference>
<dbReference type="HAMAP" id="MF_00503">
    <property type="entry name" value="Ribosomal_bL9"/>
    <property type="match status" value="1"/>
</dbReference>
<dbReference type="InterPro" id="IPR020594">
    <property type="entry name" value="Ribosomal_bL9_bac/chp"/>
</dbReference>
<dbReference type="AlphaFoldDB" id="A0A382ZMH7"/>
<dbReference type="SUPFAM" id="SSF55658">
    <property type="entry name" value="L9 N-domain-like"/>
    <property type="match status" value="1"/>
</dbReference>
<dbReference type="InterPro" id="IPR000244">
    <property type="entry name" value="Ribosomal_bL9"/>
</dbReference>
<evidence type="ECO:0000256" key="2">
    <source>
        <dbReference type="ARBA" id="ARBA00022730"/>
    </source>
</evidence>
<keyword evidence="2" id="KW-0699">rRNA-binding</keyword>